<dbReference type="EMBL" id="SRLO01001332">
    <property type="protein sequence ID" value="TNN38844.1"/>
    <property type="molecule type" value="Genomic_DNA"/>
</dbReference>
<accession>A0A4Z2FDJ2</accession>
<proteinExistence type="predicted"/>
<evidence type="ECO:0000313" key="3">
    <source>
        <dbReference type="Proteomes" id="UP000314294"/>
    </source>
</evidence>
<organism evidence="2 3">
    <name type="scientific">Liparis tanakae</name>
    <name type="common">Tanaka's snailfish</name>
    <dbReference type="NCBI Taxonomy" id="230148"/>
    <lineage>
        <taxon>Eukaryota</taxon>
        <taxon>Metazoa</taxon>
        <taxon>Chordata</taxon>
        <taxon>Craniata</taxon>
        <taxon>Vertebrata</taxon>
        <taxon>Euteleostomi</taxon>
        <taxon>Actinopterygii</taxon>
        <taxon>Neopterygii</taxon>
        <taxon>Teleostei</taxon>
        <taxon>Neoteleostei</taxon>
        <taxon>Acanthomorphata</taxon>
        <taxon>Eupercaria</taxon>
        <taxon>Perciformes</taxon>
        <taxon>Cottioidei</taxon>
        <taxon>Cottales</taxon>
        <taxon>Liparidae</taxon>
        <taxon>Liparis</taxon>
    </lineage>
</organism>
<gene>
    <name evidence="2" type="ORF">EYF80_050986</name>
</gene>
<evidence type="ECO:0000313" key="2">
    <source>
        <dbReference type="EMBL" id="TNN38844.1"/>
    </source>
</evidence>
<feature type="compositionally biased region" description="Basic and acidic residues" evidence="1">
    <location>
        <begin position="12"/>
        <end position="28"/>
    </location>
</feature>
<evidence type="ECO:0000256" key="1">
    <source>
        <dbReference type="SAM" id="MobiDB-lite"/>
    </source>
</evidence>
<reference evidence="2 3" key="1">
    <citation type="submission" date="2019-03" db="EMBL/GenBank/DDBJ databases">
        <title>First draft genome of Liparis tanakae, snailfish: a comprehensive survey of snailfish specific genes.</title>
        <authorList>
            <person name="Kim W."/>
            <person name="Song I."/>
            <person name="Jeong J.-H."/>
            <person name="Kim D."/>
            <person name="Kim S."/>
            <person name="Ryu S."/>
            <person name="Song J.Y."/>
            <person name="Lee S.K."/>
        </authorList>
    </citation>
    <scope>NUCLEOTIDE SEQUENCE [LARGE SCALE GENOMIC DNA]</scope>
    <source>
        <tissue evidence="2">Muscle</tissue>
    </source>
</reference>
<dbReference type="Proteomes" id="UP000314294">
    <property type="component" value="Unassembled WGS sequence"/>
</dbReference>
<keyword evidence="3" id="KW-1185">Reference proteome</keyword>
<protein>
    <submittedName>
        <fullName evidence="2">Uncharacterized protein</fullName>
    </submittedName>
</protein>
<dbReference type="AlphaFoldDB" id="A0A4Z2FDJ2"/>
<feature type="region of interest" description="Disordered" evidence="1">
    <location>
        <begin position="1"/>
        <end position="28"/>
    </location>
</feature>
<comment type="caution">
    <text evidence="2">The sequence shown here is derived from an EMBL/GenBank/DDBJ whole genome shotgun (WGS) entry which is preliminary data.</text>
</comment>
<name>A0A4Z2FDJ2_9TELE</name>
<sequence>MKISVFDPNSTKGREVRSAHDRMADRESISACAQTNRRETNGAHHRHAVVEQRLAEHHDEEDLVDVHLLEHGDDGHGVHGRDQTAEEEVLQQADVQVTCQDTGLD</sequence>